<dbReference type="Proteomes" id="UP000076512">
    <property type="component" value="Unassembled WGS sequence"/>
</dbReference>
<gene>
    <name evidence="3" type="ORF">AWN90_30365</name>
</gene>
<dbReference type="InterPro" id="IPR051448">
    <property type="entry name" value="CdaR-like_regulators"/>
</dbReference>
<protein>
    <submittedName>
        <fullName evidence="3">Uncharacterized protein</fullName>
    </submittedName>
</protein>
<reference evidence="3 4" key="1">
    <citation type="submission" date="2016-04" db="EMBL/GenBank/DDBJ databases">
        <authorList>
            <person name="Evans L.H."/>
            <person name="Alamgir A."/>
            <person name="Owens N."/>
            <person name="Weber N.D."/>
            <person name="Virtaneva K."/>
            <person name="Barbian K."/>
            <person name="Babar A."/>
            <person name="Rosenke K."/>
        </authorList>
    </citation>
    <scope>NUCLEOTIDE SEQUENCE [LARGE SCALE GENOMIC DNA]</scope>
    <source>
        <strain evidence="3 4">IFM 0406</strain>
    </source>
</reference>
<dbReference type="PANTHER" id="PTHR33744:SF1">
    <property type="entry name" value="DNA-BINDING TRANSCRIPTIONAL ACTIVATOR ADER"/>
    <property type="match status" value="1"/>
</dbReference>
<dbReference type="Pfam" id="PF14361">
    <property type="entry name" value="RsbRD_N"/>
    <property type="match status" value="1"/>
</dbReference>
<dbReference type="EMBL" id="LWGR01000007">
    <property type="protein sequence ID" value="KZM73032.1"/>
    <property type="molecule type" value="Genomic_DNA"/>
</dbReference>
<evidence type="ECO:0000313" key="4">
    <source>
        <dbReference type="Proteomes" id="UP000076512"/>
    </source>
</evidence>
<dbReference type="OrthoDB" id="4535840at2"/>
<accession>A0A164M4L3</accession>
<sequence>MEPPTRDQALENLYRRAGVLMREFFDTMPPYRSIPQSLVATGLERGTKLNVELFFDFLRTGRLPGENDTRELVDLALDRVRDGEALDVVLGRYRSGAEYIFDRMRAAGSAADRELLADMAVPLLRYVTVLVERIATAYVRRAHDPRWELLERRRGIADALLTGRDPVEWADEPAITVPDGFLIAVFRLAAAATRGRHGVDTSELRHCIEAIPGVFLRLDSGGWTALVPLLPGDDGTATAAGLSGRLPGRDPELPPPFWVGVGPARSRADIPDVYAEARVLAELGRCLDRSELLCRRRDLQFEYTVAASGPARPGLAIVLAPLDSQPLLAETLEVFVDTGFNQLATARLLNIHRNTVTYRLARVHELTGLDPHRPTDAMTLSAARIARRLESASFAP</sequence>
<dbReference type="InterPro" id="IPR042070">
    <property type="entry name" value="PucR_C-HTH_sf"/>
</dbReference>
<feature type="domain" description="RsbT co-antagonist protein RsbRD N-terminal" evidence="2">
    <location>
        <begin position="20"/>
        <end position="153"/>
    </location>
</feature>
<feature type="domain" description="PucR C-terminal helix-turn-helix" evidence="1">
    <location>
        <begin position="328"/>
        <end position="383"/>
    </location>
</feature>
<dbReference type="Gene3D" id="1.10.10.2840">
    <property type="entry name" value="PucR C-terminal helix-turn-helix domain"/>
    <property type="match status" value="1"/>
</dbReference>
<proteinExistence type="predicted"/>
<organism evidence="3 4">
    <name type="scientific">Nocardia terpenica</name>
    <dbReference type="NCBI Taxonomy" id="455432"/>
    <lineage>
        <taxon>Bacteria</taxon>
        <taxon>Bacillati</taxon>
        <taxon>Actinomycetota</taxon>
        <taxon>Actinomycetes</taxon>
        <taxon>Mycobacteriales</taxon>
        <taxon>Nocardiaceae</taxon>
        <taxon>Nocardia</taxon>
    </lineage>
</organism>
<comment type="caution">
    <text evidence="3">The sequence shown here is derived from an EMBL/GenBank/DDBJ whole genome shotgun (WGS) entry which is preliminary data.</text>
</comment>
<dbReference type="InterPro" id="IPR025751">
    <property type="entry name" value="RsbRD_N_dom"/>
</dbReference>
<dbReference type="AlphaFoldDB" id="A0A164M4L3"/>
<dbReference type="RefSeq" id="WP_067589572.1">
    <property type="nucleotide sequence ID" value="NZ_JABMCZ010000004.1"/>
</dbReference>
<dbReference type="Pfam" id="PF13556">
    <property type="entry name" value="HTH_30"/>
    <property type="match status" value="1"/>
</dbReference>
<evidence type="ECO:0000259" key="1">
    <source>
        <dbReference type="Pfam" id="PF13556"/>
    </source>
</evidence>
<keyword evidence="4" id="KW-1185">Reference proteome</keyword>
<dbReference type="InterPro" id="IPR025736">
    <property type="entry name" value="PucR_C-HTH_dom"/>
</dbReference>
<dbReference type="PANTHER" id="PTHR33744">
    <property type="entry name" value="CARBOHYDRATE DIACID REGULATOR"/>
    <property type="match status" value="1"/>
</dbReference>
<name>A0A164M4L3_9NOCA</name>
<evidence type="ECO:0000259" key="2">
    <source>
        <dbReference type="Pfam" id="PF14361"/>
    </source>
</evidence>
<evidence type="ECO:0000313" key="3">
    <source>
        <dbReference type="EMBL" id="KZM73032.1"/>
    </source>
</evidence>
<dbReference type="STRING" id="455432.AWN90_30365"/>